<name>A0ABP7UZK9_9ACTN</name>
<gene>
    <name evidence="1" type="ORF">GCM10022214_04880</name>
</gene>
<proteinExistence type="predicted"/>
<protein>
    <submittedName>
        <fullName evidence="1">Uncharacterized protein</fullName>
    </submittedName>
</protein>
<dbReference type="EMBL" id="BAAAZG010000001">
    <property type="protein sequence ID" value="GAA4056314.1"/>
    <property type="molecule type" value="Genomic_DNA"/>
</dbReference>
<dbReference type="RefSeq" id="WP_344939853.1">
    <property type="nucleotide sequence ID" value="NZ_BAAAZG010000001.1"/>
</dbReference>
<reference evidence="2" key="1">
    <citation type="journal article" date="2019" name="Int. J. Syst. Evol. Microbiol.">
        <title>The Global Catalogue of Microorganisms (GCM) 10K type strain sequencing project: providing services to taxonomists for standard genome sequencing and annotation.</title>
        <authorList>
            <consortium name="The Broad Institute Genomics Platform"/>
            <consortium name="The Broad Institute Genome Sequencing Center for Infectious Disease"/>
            <person name="Wu L."/>
            <person name="Ma J."/>
        </authorList>
    </citation>
    <scope>NUCLEOTIDE SEQUENCE [LARGE SCALE GENOMIC DNA]</scope>
    <source>
        <strain evidence="2">JCM 16702</strain>
    </source>
</reference>
<evidence type="ECO:0000313" key="2">
    <source>
        <dbReference type="Proteomes" id="UP001500683"/>
    </source>
</evidence>
<organism evidence="1 2">
    <name type="scientific">Actinomadura miaoliensis</name>
    <dbReference type="NCBI Taxonomy" id="430685"/>
    <lineage>
        <taxon>Bacteria</taxon>
        <taxon>Bacillati</taxon>
        <taxon>Actinomycetota</taxon>
        <taxon>Actinomycetes</taxon>
        <taxon>Streptosporangiales</taxon>
        <taxon>Thermomonosporaceae</taxon>
        <taxon>Actinomadura</taxon>
    </lineage>
</organism>
<accession>A0ABP7UZK9</accession>
<comment type="caution">
    <text evidence="1">The sequence shown here is derived from an EMBL/GenBank/DDBJ whole genome shotgun (WGS) entry which is preliminary data.</text>
</comment>
<sequence>MRESFTAVLERARTLSGEFATEPYEAAWAAEARWFVRTLERTHPGARLRVTTQISPDGLHWCDLEPAREVTDDLESWASTNFGGWLRLKGTVESDAGTAGDAEGADTPGVKVLIYLALKS</sequence>
<dbReference type="Proteomes" id="UP001500683">
    <property type="component" value="Unassembled WGS sequence"/>
</dbReference>
<evidence type="ECO:0000313" key="1">
    <source>
        <dbReference type="EMBL" id="GAA4056314.1"/>
    </source>
</evidence>
<keyword evidence="2" id="KW-1185">Reference proteome</keyword>